<proteinExistence type="predicted"/>
<dbReference type="InterPro" id="IPR036322">
    <property type="entry name" value="WD40_repeat_dom_sf"/>
</dbReference>
<comment type="caution">
    <text evidence="4">The sequence shown here is derived from an EMBL/GenBank/DDBJ whole genome shotgun (WGS) entry which is preliminary data.</text>
</comment>
<dbReference type="EMBL" id="JAVRRT010000009">
    <property type="protein sequence ID" value="KAK5169003.1"/>
    <property type="molecule type" value="Genomic_DNA"/>
</dbReference>
<dbReference type="PANTHER" id="PTHR46042">
    <property type="entry name" value="DIPHTHINE METHYLTRANSFERASE"/>
    <property type="match status" value="1"/>
</dbReference>
<sequence length="416" mass="45430">MALLSSTSRLTLDLPPSCIAFCPSDQNLLVVGTYFLHPLENRQEKNSHDDNSGDAGAEGRLQKRSGSLILYRLEEGSDVITQLATKPVDYAVLDIQWSRYATGEGQLLAVATSTGQIAIYRLPTSEGNAIGNLELCSAHAVADPSILVLYLAWHPKDRGTIGYTLSDGTVGLCSCGSGNDWRDPNCSVTLAEVHSHSLEAWTLTFNLPDASAILSGGDDAILKSSTRIPDGEEYALSWQDRKIHQAGVTAILPLTPTLTLTGSYDDHIRLIASPATGTGRRKVLAEANLGGGVWRLKMLDSQRLLDTNDVQADQGMSPPPAHALILASCMHAGTRMVRLSRSHLASVENEDDVWQFEVLARFEEHESMNYASDAVVQEGKEGKEWRVVSTSFYDRLMCSWRFELEGRDEVKPEGES</sequence>
<comment type="pathway">
    <text evidence="3">Protein modification.</text>
</comment>
<name>A0AAV9P812_9PEZI</name>
<dbReference type="GeneID" id="89927652"/>
<accession>A0AAV9P812</accession>
<evidence type="ECO:0000256" key="2">
    <source>
        <dbReference type="ARBA" id="ARBA00022737"/>
    </source>
</evidence>
<dbReference type="PANTHER" id="PTHR46042:SF1">
    <property type="entry name" value="DIPHTHINE METHYLTRANSFERASE"/>
    <property type="match status" value="1"/>
</dbReference>
<keyword evidence="1" id="KW-0853">WD repeat</keyword>
<gene>
    <name evidence="4" type="ORF">LTR77_006312</name>
</gene>
<dbReference type="Proteomes" id="UP001337655">
    <property type="component" value="Unassembled WGS sequence"/>
</dbReference>
<reference evidence="4 5" key="1">
    <citation type="submission" date="2023-08" db="EMBL/GenBank/DDBJ databases">
        <title>Black Yeasts Isolated from many extreme environments.</title>
        <authorList>
            <person name="Coleine C."/>
            <person name="Stajich J.E."/>
            <person name="Selbmann L."/>
        </authorList>
    </citation>
    <scope>NUCLEOTIDE SEQUENCE [LARGE SCALE GENOMIC DNA]</scope>
    <source>
        <strain evidence="4 5">CCFEE 5935</strain>
    </source>
</reference>
<keyword evidence="5" id="KW-1185">Reference proteome</keyword>
<evidence type="ECO:0000256" key="3">
    <source>
        <dbReference type="ARBA" id="ARBA00043952"/>
    </source>
</evidence>
<dbReference type="Gene3D" id="2.130.10.10">
    <property type="entry name" value="YVTN repeat-like/Quinoprotein amine dehydrogenase"/>
    <property type="match status" value="1"/>
</dbReference>
<evidence type="ECO:0000313" key="4">
    <source>
        <dbReference type="EMBL" id="KAK5169003.1"/>
    </source>
</evidence>
<dbReference type="RefSeq" id="XP_064658469.1">
    <property type="nucleotide sequence ID" value="XM_064803554.1"/>
</dbReference>
<evidence type="ECO:0000256" key="1">
    <source>
        <dbReference type="ARBA" id="ARBA00022574"/>
    </source>
</evidence>
<dbReference type="GO" id="GO:0005737">
    <property type="term" value="C:cytoplasm"/>
    <property type="evidence" value="ECO:0007669"/>
    <property type="project" value="TreeGrafter"/>
</dbReference>
<dbReference type="InterPro" id="IPR052415">
    <property type="entry name" value="Diphthine_MTase"/>
</dbReference>
<dbReference type="AlphaFoldDB" id="A0AAV9P812"/>
<evidence type="ECO:0000313" key="5">
    <source>
        <dbReference type="Proteomes" id="UP001337655"/>
    </source>
</evidence>
<protein>
    <submittedName>
        <fullName evidence="4">Uncharacterized protein</fullName>
    </submittedName>
</protein>
<dbReference type="GO" id="GO:0061685">
    <property type="term" value="F:diphthine methylesterase activity"/>
    <property type="evidence" value="ECO:0007669"/>
    <property type="project" value="TreeGrafter"/>
</dbReference>
<keyword evidence="2" id="KW-0677">Repeat</keyword>
<dbReference type="GO" id="GO:0017183">
    <property type="term" value="P:protein histidyl modification to diphthamide"/>
    <property type="evidence" value="ECO:0007669"/>
    <property type="project" value="TreeGrafter"/>
</dbReference>
<dbReference type="SUPFAM" id="SSF50978">
    <property type="entry name" value="WD40 repeat-like"/>
    <property type="match status" value="1"/>
</dbReference>
<dbReference type="InterPro" id="IPR015943">
    <property type="entry name" value="WD40/YVTN_repeat-like_dom_sf"/>
</dbReference>
<organism evidence="4 5">
    <name type="scientific">Saxophila tyrrhenica</name>
    <dbReference type="NCBI Taxonomy" id="1690608"/>
    <lineage>
        <taxon>Eukaryota</taxon>
        <taxon>Fungi</taxon>
        <taxon>Dikarya</taxon>
        <taxon>Ascomycota</taxon>
        <taxon>Pezizomycotina</taxon>
        <taxon>Dothideomycetes</taxon>
        <taxon>Dothideomycetidae</taxon>
        <taxon>Mycosphaerellales</taxon>
        <taxon>Extremaceae</taxon>
        <taxon>Saxophila</taxon>
    </lineage>
</organism>